<organism evidence="1 3">
    <name type="scientific">Listeria booriae</name>
    <dbReference type="NCBI Taxonomy" id="1552123"/>
    <lineage>
        <taxon>Bacteria</taxon>
        <taxon>Bacillati</taxon>
        <taxon>Bacillota</taxon>
        <taxon>Bacilli</taxon>
        <taxon>Bacillales</taxon>
        <taxon>Listeriaceae</taxon>
        <taxon>Listeria</taxon>
    </lineage>
</organism>
<gene>
    <name evidence="1" type="ORF">HB836_16185</name>
    <name evidence="2" type="ORF">HB904_17170</name>
</gene>
<dbReference type="AlphaFoldDB" id="A0A841YQT4"/>
<dbReference type="Proteomes" id="UP000544413">
    <property type="component" value="Unassembled WGS sequence"/>
</dbReference>
<evidence type="ECO:0000313" key="2">
    <source>
        <dbReference type="EMBL" id="MBC1617912.1"/>
    </source>
</evidence>
<proteinExistence type="predicted"/>
<dbReference type="EMBL" id="JAARPT010000013">
    <property type="protein sequence ID" value="MBC1403132.1"/>
    <property type="molecule type" value="Genomic_DNA"/>
</dbReference>
<name>A0A841YQT4_9LIST</name>
<sequence length="83" mass="9931">MGVYKMKKDEFIKYAKENLISTREARSITEQTIKAFQQSVKNEKIIPAIEIKESEKRVIRLFFKDEVEAYKDKMNDWQAARKK</sequence>
<evidence type="ECO:0000313" key="3">
    <source>
        <dbReference type="Proteomes" id="UP000544413"/>
    </source>
</evidence>
<dbReference type="EMBL" id="JAARSH010000016">
    <property type="protein sequence ID" value="MBC1617912.1"/>
    <property type="molecule type" value="Genomic_DNA"/>
</dbReference>
<evidence type="ECO:0000313" key="4">
    <source>
        <dbReference type="Proteomes" id="UP000574104"/>
    </source>
</evidence>
<protein>
    <submittedName>
        <fullName evidence="1">Uncharacterized protein</fullName>
    </submittedName>
</protein>
<evidence type="ECO:0000313" key="1">
    <source>
        <dbReference type="EMBL" id="MBC1403132.1"/>
    </source>
</evidence>
<dbReference type="Proteomes" id="UP000574104">
    <property type="component" value="Unassembled WGS sequence"/>
</dbReference>
<accession>A0A841YQT4</accession>
<reference evidence="3 4" key="1">
    <citation type="submission" date="2020-03" db="EMBL/GenBank/DDBJ databases">
        <title>Soil Listeria distribution.</title>
        <authorList>
            <person name="Liao J."/>
            <person name="Wiedmann M."/>
        </authorList>
    </citation>
    <scope>NUCLEOTIDE SEQUENCE [LARGE SCALE GENOMIC DNA]</scope>
    <source>
        <strain evidence="2 4">FSL L7-1299</strain>
        <strain evidence="1 3">FSL L7-1658</strain>
    </source>
</reference>
<comment type="caution">
    <text evidence="1">The sequence shown here is derived from an EMBL/GenBank/DDBJ whole genome shotgun (WGS) entry which is preliminary data.</text>
</comment>